<dbReference type="GO" id="GO:0005525">
    <property type="term" value="F:GTP binding"/>
    <property type="evidence" value="ECO:0007669"/>
    <property type="project" value="UniProtKB-KW"/>
</dbReference>
<dbReference type="EMBL" id="JBJKFK010001389">
    <property type="protein sequence ID" value="KAL3313223.1"/>
    <property type="molecule type" value="Genomic_DNA"/>
</dbReference>
<dbReference type="InterPro" id="IPR005225">
    <property type="entry name" value="Small_GTP-bd"/>
</dbReference>
<protein>
    <recommendedName>
        <fullName evidence="9">ADP-ribosylation factor</fullName>
    </recommendedName>
</protein>
<evidence type="ECO:0008006" key="9">
    <source>
        <dbReference type="Google" id="ProtNLM"/>
    </source>
</evidence>
<evidence type="ECO:0000256" key="5">
    <source>
        <dbReference type="PIRSR" id="PIRSR606689-2"/>
    </source>
</evidence>
<comment type="caution">
    <text evidence="7">The sequence shown here is derived from an EMBL/GenBank/DDBJ whole genome shotgun (WGS) entry which is preliminary data.</text>
</comment>
<dbReference type="AlphaFoldDB" id="A0ABD2Q0P4"/>
<proteinExistence type="inferred from homology"/>
<accession>A0ABD2Q0P4</accession>
<comment type="similarity">
    <text evidence="1 6">Belongs to the small GTPase superfamily. Arf family.</text>
</comment>
<dbReference type="InterPro" id="IPR027417">
    <property type="entry name" value="P-loop_NTPase"/>
</dbReference>
<dbReference type="Gene3D" id="3.40.50.300">
    <property type="entry name" value="P-loop containing nucleotide triphosphate hydrolases"/>
    <property type="match status" value="1"/>
</dbReference>
<keyword evidence="5" id="KW-0460">Magnesium</keyword>
<dbReference type="SMART" id="SM00178">
    <property type="entry name" value="SAR"/>
    <property type="match status" value="1"/>
</dbReference>
<name>A0ABD2Q0P4_9PLAT</name>
<evidence type="ECO:0000313" key="8">
    <source>
        <dbReference type="Proteomes" id="UP001626550"/>
    </source>
</evidence>
<feature type="binding site" evidence="4">
    <location>
        <position position="70"/>
    </location>
    <ligand>
        <name>GTP</name>
        <dbReference type="ChEBI" id="CHEBI:37565"/>
    </ligand>
</feature>
<dbReference type="SUPFAM" id="SSF52540">
    <property type="entry name" value="P-loop containing nucleoside triphosphate hydrolases"/>
    <property type="match status" value="1"/>
</dbReference>
<keyword evidence="8" id="KW-1185">Reference proteome</keyword>
<dbReference type="NCBIfam" id="TIGR00231">
    <property type="entry name" value="small_GTP"/>
    <property type="match status" value="1"/>
</dbReference>
<dbReference type="PROSITE" id="PS51417">
    <property type="entry name" value="ARF"/>
    <property type="match status" value="1"/>
</dbReference>
<evidence type="ECO:0000313" key="7">
    <source>
        <dbReference type="EMBL" id="KAL3313223.1"/>
    </source>
</evidence>
<evidence type="ECO:0000256" key="6">
    <source>
        <dbReference type="RuleBase" id="RU003925"/>
    </source>
</evidence>
<dbReference type="InterPro" id="IPR024156">
    <property type="entry name" value="Small_GTPase_ARF"/>
</dbReference>
<feature type="binding site" evidence="4">
    <location>
        <begin position="126"/>
        <end position="129"/>
    </location>
    <ligand>
        <name>GTP</name>
        <dbReference type="ChEBI" id="CHEBI:37565"/>
    </ligand>
</feature>
<keyword evidence="2 4" id="KW-0547">Nucleotide-binding</keyword>
<keyword evidence="5" id="KW-0479">Metal-binding</keyword>
<dbReference type="Proteomes" id="UP001626550">
    <property type="component" value="Unassembled WGS sequence"/>
</dbReference>
<dbReference type="GO" id="GO:0030010">
    <property type="term" value="P:establishment of cell polarity"/>
    <property type="evidence" value="ECO:0007669"/>
    <property type="project" value="UniProtKB-ARBA"/>
</dbReference>
<evidence type="ECO:0000256" key="4">
    <source>
        <dbReference type="PIRSR" id="PIRSR606689-1"/>
    </source>
</evidence>
<feature type="binding site" evidence="5">
    <location>
        <position position="48"/>
    </location>
    <ligand>
        <name>Mg(2+)</name>
        <dbReference type="ChEBI" id="CHEBI:18420"/>
    </ligand>
</feature>
<dbReference type="SMART" id="SM00175">
    <property type="entry name" value="RAB"/>
    <property type="match status" value="1"/>
</dbReference>
<dbReference type="Pfam" id="PF00025">
    <property type="entry name" value="Arf"/>
    <property type="match status" value="1"/>
</dbReference>
<dbReference type="SMART" id="SM00177">
    <property type="entry name" value="ARF"/>
    <property type="match status" value="1"/>
</dbReference>
<organism evidence="7 8">
    <name type="scientific">Cichlidogyrus casuarinus</name>
    <dbReference type="NCBI Taxonomy" id="1844966"/>
    <lineage>
        <taxon>Eukaryota</taxon>
        <taxon>Metazoa</taxon>
        <taxon>Spiralia</taxon>
        <taxon>Lophotrochozoa</taxon>
        <taxon>Platyhelminthes</taxon>
        <taxon>Monogenea</taxon>
        <taxon>Monopisthocotylea</taxon>
        <taxon>Dactylogyridea</taxon>
        <taxon>Ancyrocephalidae</taxon>
        <taxon>Cichlidogyrus</taxon>
    </lineage>
</organism>
<dbReference type="PRINTS" id="PR00328">
    <property type="entry name" value="SAR1GTPBP"/>
</dbReference>
<dbReference type="PANTHER" id="PTHR11711">
    <property type="entry name" value="ADP RIBOSYLATION FACTOR-RELATED"/>
    <property type="match status" value="1"/>
</dbReference>
<gene>
    <name evidence="7" type="ORF">Ciccas_008176</name>
</gene>
<evidence type="ECO:0000256" key="1">
    <source>
        <dbReference type="ARBA" id="ARBA00010290"/>
    </source>
</evidence>
<evidence type="ECO:0000256" key="3">
    <source>
        <dbReference type="ARBA" id="ARBA00023134"/>
    </source>
</evidence>
<evidence type="ECO:0000256" key="2">
    <source>
        <dbReference type="ARBA" id="ARBA00022741"/>
    </source>
</evidence>
<keyword evidence="3 4" id="KW-0342">GTP-binding</keyword>
<feature type="binding site" evidence="4">
    <location>
        <begin position="24"/>
        <end position="31"/>
    </location>
    <ligand>
        <name>GTP</name>
        <dbReference type="ChEBI" id="CHEBI:37565"/>
    </ligand>
</feature>
<feature type="binding site" evidence="5">
    <location>
        <position position="31"/>
    </location>
    <ligand>
        <name>Mg(2+)</name>
        <dbReference type="ChEBI" id="CHEBI:18420"/>
    </ligand>
</feature>
<sequence length="183" mass="20615">MGLVNSAIKRLSSQENSSRILMLGLDSAGKTTILYRMKLGAVIQTLPTVGFNVETVRYKNLVLTVWDVGGQERIRRLWKHYFNEARAVIFVVDSSDPYRLDEATSELFRVAQEPELHQVPILVYANKSDRSDAVPYAYIADKMSLCMLGDDRPWYIQPSCALDGKGITEGLEWLSNQVVKSGK</sequence>
<reference evidence="7 8" key="1">
    <citation type="submission" date="2024-11" db="EMBL/GenBank/DDBJ databases">
        <title>Adaptive evolution of stress response genes in parasites aligns with host niche diversity.</title>
        <authorList>
            <person name="Hahn C."/>
            <person name="Resl P."/>
        </authorList>
    </citation>
    <scope>NUCLEOTIDE SEQUENCE [LARGE SCALE GENOMIC DNA]</scope>
    <source>
        <strain evidence="7">EGGRZ-B1_66</strain>
        <tissue evidence="7">Body</tissue>
    </source>
</reference>
<dbReference type="FunFam" id="3.40.50.300:FF:000412">
    <property type="entry name" value="ADP-ribosylation factor 1"/>
    <property type="match status" value="1"/>
</dbReference>
<dbReference type="InterPro" id="IPR006689">
    <property type="entry name" value="Small_GTPase_ARF/SAR"/>
</dbReference>
<dbReference type="CDD" id="cd00878">
    <property type="entry name" value="Arf_Arl"/>
    <property type="match status" value="1"/>
</dbReference>